<protein>
    <submittedName>
        <fullName evidence="6">LysR family transcriptional regulator</fullName>
    </submittedName>
</protein>
<evidence type="ECO:0000259" key="5">
    <source>
        <dbReference type="PROSITE" id="PS50931"/>
    </source>
</evidence>
<dbReference type="GO" id="GO:0003700">
    <property type="term" value="F:DNA-binding transcription factor activity"/>
    <property type="evidence" value="ECO:0007669"/>
    <property type="project" value="InterPro"/>
</dbReference>
<sequence length="317" mass="34160">MVRQDCFASWNNVMDKLDTLTLFVRIVERGSFSAAAADLGFSRPVATAAIKALEASLGARLLQRTTRHVQPTAEGSLYYQRCVSILAALEEANRSAGGSISGTLRVDVAGNLARTLLLPALPQFLARYPAITLQIGESERDVDLVREGVDCVIRGGHLPDSEMICRPLAMLQEITCASPAYLARYGTPHTIDGLAGHVTIGFVSSRTHRTLPLCFTLDGRQTEVSLPCRLLTSDADVGAEAARLGFGLYQAPLSRLEADLASGGLTEVLADFRPAPLPLSLLYPSSRQLSARVQVFIDWVTALMKVPLAQQASGRLK</sequence>
<dbReference type="InterPro" id="IPR058163">
    <property type="entry name" value="LysR-type_TF_proteobact-type"/>
</dbReference>
<name>A0AAN2CEF2_9ENTR</name>
<keyword evidence="2" id="KW-0805">Transcription regulation</keyword>
<dbReference type="PANTHER" id="PTHR30537:SF72">
    <property type="entry name" value="LYSR FAMILY TRANSCRIPTIONAL REGULATOR"/>
    <property type="match status" value="1"/>
</dbReference>
<evidence type="ECO:0000313" key="6">
    <source>
        <dbReference type="EMBL" id="BDO13760.1"/>
    </source>
</evidence>
<dbReference type="Gene3D" id="1.10.10.10">
    <property type="entry name" value="Winged helix-like DNA-binding domain superfamily/Winged helix DNA-binding domain"/>
    <property type="match status" value="1"/>
</dbReference>
<dbReference type="GO" id="GO:0006351">
    <property type="term" value="P:DNA-templated transcription"/>
    <property type="evidence" value="ECO:0007669"/>
    <property type="project" value="TreeGrafter"/>
</dbReference>
<dbReference type="SUPFAM" id="SSF53850">
    <property type="entry name" value="Periplasmic binding protein-like II"/>
    <property type="match status" value="1"/>
</dbReference>
<dbReference type="FunFam" id="1.10.10.10:FF:000001">
    <property type="entry name" value="LysR family transcriptional regulator"/>
    <property type="match status" value="1"/>
</dbReference>
<reference evidence="6" key="1">
    <citation type="submission" date="2022-07" db="EMBL/GenBank/DDBJ databases">
        <title>Complete genome sequence of carbapenem-resistant Klebsiella spp. in Japan.</title>
        <authorList>
            <person name="Maehana S."/>
            <person name="Suzuki M."/>
            <person name="Kitasato H."/>
        </authorList>
    </citation>
    <scope>NUCLEOTIDE SEQUENCE</scope>
    <source>
        <strain evidence="6">KAM644</strain>
    </source>
</reference>
<dbReference type="InterPro" id="IPR036388">
    <property type="entry name" value="WH-like_DNA-bd_sf"/>
</dbReference>
<proteinExistence type="inferred from homology"/>
<dbReference type="Proteomes" id="UP001058353">
    <property type="component" value="Chromosome"/>
</dbReference>
<dbReference type="AlphaFoldDB" id="A0AAN2CEF2"/>
<evidence type="ECO:0000313" key="7">
    <source>
        <dbReference type="Proteomes" id="UP001058353"/>
    </source>
</evidence>
<dbReference type="InterPro" id="IPR036390">
    <property type="entry name" value="WH_DNA-bd_sf"/>
</dbReference>
<evidence type="ECO:0000256" key="2">
    <source>
        <dbReference type="ARBA" id="ARBA00023015"/>
    </source>
</evidence>
<dbReference type="InterPro" id="IPR000847">
    <property type="entry name" value="LysR_HTH_N"/>
</dbReference>
<organism evidence="6 7">
    <name type="scientific">Klebsiella quasipneumoniae subsp. quasipneumoniae</name>
    <dbReference type="NCBI Taxonomy" id="1667327"/>
    <lineage>
        <taxon>Bacteria</taxon>
        <taxon>Pseudomonadati</taxon>
        <taxon>Pseudomonadota</taxon>
        <taxon>Gammaproteobacteria</taxon>
        <taxon>Enterobacterales</taxon>
        <taxon>Enterobacteriaceae</taxon>
        <taxon>Klebsiella/Raoultella group</taxon>
        <taxon>Klebsiella</taxon>
        <taxon>Klebsiella pneumoniae complex</taxon>
    </lineage>
</organism>
<evidence type="ECO:0000256" key="3">
    <source>
        <dbReference type="ARBA" id="ARBA00023125"/>
    </source>
</evidence>
<dbReference type="EMBL" id="AP026407">
    <property type="protein sequence ID" value="BDO13760.1"/>
    <property type="molecule type" value="Genomic_DNA"/>
</dbReference>
<gene>
    <name evidence="6" type="ORF">KAM644c_28260</name>
</gene>
<feature type="domain" description="HTH lysR-type" evidence="5">
    <location>
        <begin position="15"/>
        <end position="72"/>
    </location>
</feature>
<dbReference type="Pfam" id="PF00126">
    <property type="entry name" value="HTH_1"/>
    <property type="match status" value="1"/>
</dbReference>
<dbReference type="InterPro" id="IPR005119">
    <property type="entry name" value="LysR_subst-bd"/>
</dbReference>
<dbReference type="SUPFAM" id="SSF46785">
    <property type="entry name" value="Winged helix' DNA-binding domain"/>
    <property type="match status" value="1"/>
</dbReference>
<dbReference type="GO" id="GO:0043565">
    <property type="term" value="F:sequence-specific DNA binding"/>
    <property type="evidence" value="ECO:0007669"/>
    <property type="project" value="TreeGrafter"/>
</dbReference>
<comment type="similarity">
    <text evidence="1">Belongs to the LysR transcriptional regulatory family.</text>
</comment>
<evidence type="ECO:0000256" key="1">
    <source>
        <dbReference type="ARBA" id="ARBA00009437"/>
    </source>
</evidence>
<accession>A0AAN2CEF2</accession>
<dbReference type="Pfam" id="PF03466">
    <property type="entry name" value="LysR_substrate"/>
    <property type="match status" value="1"/>
</dbReference>
<evidence type="ECO:0000256" key="4">
    <source>
        <dbReference type="ARBA" id="ARBA00023163"/>
    </source>
</evidence>
<dbReference type="CDD" id="cd08472">
    <property type="entry name" value="PBP2_CrgA_like_3"/>
    <property type="match status" value="1"/>
</dbReference>
<keyword evidence="4" id="KW-0804">Transcription</keyword>
<keyword evidence="3" id="KW-0238">DNA-binding</keyword>
<dbReference type="Gene3D" id="3.40.190.290">
    <property type="match status" value="1"/>
</dbReference>
<dbReference type="PANTHER" id="PTHR30537">
    <property type="entry name" value="HTH-TYPE TRANSCRIPTIONAL REGULATOR"/>
    <property type="match status" value="1"/>
</dbReference>
<dbReference type="PROSITE" id="PS50931">
    <property type="entry name" value="HTH_LYSR"/>
    <property type="match status" value="1"/>
</dbReference>